<dbReference type="EMBL" id="GL376620">
    <property type="status" value="NOT_ANNOTATED_CDS"/>
    <property type="molecule type" value="Genomic_DNA"/>
</dbReference>
<evidence type="ECO:0000256" key="2">
    <source>
        <dbReference type="SAM" id="Phobius"/>
    </source>
</evidence>
<keyword evidence="2" id="KW-1133">Transmembrane helix</keyword>
<feature type="compositionally biased region" description="Pro residues" evidence="1">
    <location>
        <begin position="373"/>
        <end position="384"/>
    </location>
</feature>
<accession>K3W834</accession>
<dbReference type="Proteomes" id="UP000019132">
    <property type="component" value="Unassembled WGS sequence"/>
</dbReference>
<organism evidence="3 4">
    <name type="scientific">Globisporangium ultimum (strain ATCC 200006 / CBS 805.95 / DAOM BR144)</name>
    <name type="common">Pythium ultimum</name>
    <dbReference type="NCBI Taxonomy" id="431595"/>
    <lineage>
        <taxon>Eukaryota</taxon>
        <taxon>Sar</taxon>
        <taxon>Stramenopiles</taxon>
        <taxon>Oomycota</taxon>
        <taxon>Peronosporomycetes</taxon>
        <taxon>Pythiales</taxon>
        <taxon>Pythiaceae</taxon>
        <taxon>Globisporangium</taxon>
    </lineage>
</organism>
<feature type="compositionally biased region" description="Acidic residues" evidence="1">
    <location>
        <begin position="198"/>
        <end position="214"/>
    </location>
</feature>
<dbReference type="HOGENOM" id="CLU_551536_0_0_1"/>
<evidence type="ECO:0000256" key="1">
    <source>
        <dbReference type="SAM" id="MobiDB-lite"/>
    </source>
</evidence>
<dbReference type="AlphaFoldDB" id="K3W834"/>
<keyword evidence="2" id="KW-0812">Transmembrane</keyword>
<dbReference type="InParanoid" id="K3W834"/>
<keyword evidence="4" id="KW-1185">Reference proteome</keyword>
<name>K3W834_GLOUD</name>
<feature type="compositionally biased region" description="Acidic residues" evidence="1">
    <location>
        <begin position="178"/>
        <end position="188"/>
    </location>
</feature>
<feature type="region of interest" description="Disordered" evidence="1">
    <location>
        <begin position="420"/>
        <end position="463"/>
    </location>
</feature>
<feature type="region of interest" description="Disordered" evidence="1">
    <location>
        <begin position="136"/>
        <end position="336"/>
    </location>
</feature>
<evidence type="ECO:0000313" key="3">
    <source>
        <dbReference type="EnsemblProtists" id="PYU1_T001125"/>
    </source>
</evidence>
<feature type="region of interest" description="Disordered" evidence="1">
    <location>
        <begin position="373"/>
        <end position="408"/>
    </location>
</feature>
<keyword evidence="2" id="KW-0472">Membrane</keyword>
<dbReference type="eggNOG" id="ENOG502RWJY">
    <property type="taxonomic scope" value="Eukaryota"/>
</dbReference>
<dbReference type="VEuPathDB" id="FungiDB:PYU1_G001125"/>
<reference evidence="4" key="1">
    <citation type="journal article" date="2010" name="Genome Biol.">
        <title>Genome sequence of the necrotrophic plant pathogen Pythium ultimum reveals original pathogenicity mechanisms and effector repertoire.</title>
        <authorList>
            <person name="Levesque C.A."/>
            <person name="Brouwer H."/>
            <person name="Cano L."/>
            <person name="Hamilton J.P."/>
            <person name="Holt C."/>
            <person name="Huitema E."/>
            <person name="Raffaele S."/>
            <person name="Robideau G.P."/>
            <person name="Thines M."/>
            <person name="Win J."/>
            <person name="Zerillo M.M."/>
            <person name="Beakes G.W."/>
            <person name="Boore J.L."/>
            <person name="Busam D."/>
            <person name="Dumas B."/>
            <person name="Ferriera S."/>
            <person name="Fuerstenberg S.I."/>
            <person name="Gachon C.M."/>
            <person name="Gaulin E."/>
            <person name="Govers F."/>
            <person name="Grenville-Briggs L."/>
            <person name="Horner N."/>
            <person name="Hostetler J."/>
            <person name="Jiang R.H."/>
            <person name="Johnson J."/>
            <person name="Krajaejun T."/>
            <person name="Lin H."/>
            <person name="Meijer H.J."/>
            <person name="Moore B."/>
            <person name="Morris P."/>
            <person name="Phuntmart V."/>
            <person name="Puiu D."/>
            <person name="Shetty J."/>
            <person name="Stajich J.E."/>
            <person name="Tripathy S."/>
            <person name="Wawra S."/>
            <person name="van West P."/>
            <person name="Whitty B.R."/>
            <person name="Coutinho P.M."/>
            <person name="Henrissat B."/>
            <person name="Martin F."/>
            <person name="Thomas P.D."/>
            <person name="Tyler B.M."/>
            <person name="De Vries R.P."/>
            <person name="Kamoun S."/>
            <person name="Yandell M."/>
            <person name="Tisserat N."/>
            <person name="Buell C.R."/>
        </authorList>
    </citation>
    <scope>NUCLEOTIDE SEQUENCE</scope>
    <source>
        <strain evidence="4">DAOM:BR144</strain>
    </source>
</reference>
<reference evidence="4" key="2">
    <citation type="submission" date="2010-04" db="EMBL/GenBank/DDBJ databases">
        <authorList>
            <person name="Buell R."/>
            <person name="Hamilton J."/>
            <person name="Hostetler J."/>
        </authorList>
    </citation>
    <scope>NUCLEOTIDE SEQUENCE [LARGE SCALE GENOMIC DNA]</scope>
    <source>
        <strain evidence="4">DAOM:BR144</strain>
    </source>
</reference>
<protein>
    <submittedName>
        <fullName evidence="3">Uncharacterized protein</fullName>
    </submittedName>
</protein>
<sequence>MNWENYGSDREETAQLAPSTENEIVTELQAVASKRRRERLALGITVLLSAAVVSGVVLHSSRRTAVIETTLVQTGAQVSAFRSEETNFGIEEGKTIKCGEDDNALYRMSNNERHYYPSTEIAAAWDSDWQNPVVADCTDIPQGADMSYPSDTMDKSATDAAWSPATPSDPPVSGPYDILDENEAEGSELEPSGQSESQPEEMQPEEMQPEESEPEAIMPDTTGPEYSTPDTSGPEYSKAEYTNGTEPEGAAPDMTSPDTTKPQEFEPTKDSLWQPHEPTKTTQWEPEGPAESTEWEPKNPSQSPLWDPKEPAKPWETVEPLQYEPTKPVEPKTWDSVSNTFEPAQYEPKPWGSNAPVAASYWKPAPDQKPVEPVPFFKPVPEPNPTESTSFWQPPIEQKPANYAPQPSWPAVPAFPAFPANGNNYQAGSTPQYPSSNYQNGNAPQYPPSNNFQTGNPPQYTNAPLVVGKELTPAEMKKALEDQVKNLRAQAPGGK</sequence>
<proteinExistence type="predicted"/>
<dbReference type="EnsemblProtists" id="PYU1_T001125">
    <property type="protein sequence ID" value="PYU1_T001125"/>
    <property type="gene ID" value="PYU1_G001125"/>
</dbReference>
<evidence type="ECO:0000313" key="4">
    <source>
        <dbReference type="Proteomes" id="UP000019132"/>
    </source>
</evidence>
<feature type="transmembrane region" description="Helical" evidence="2">
    <location>
        <begin position="40"/>
        <end position="58"/>
    </location>
</feature>
<reference evidence="3" key="3">
    <citation type="submission" date="2015-02" db="UniProtKB">
        <authorList>
            <consortium name="EnsemblProtists"/>
        </authorList>
    </citation>
    <scope>IDENTIFICATION</scope>
    <source>
        <strain evidence="3">DAOM BR144</strain>
    </source>
</reference>
<feature type="compositionally biased region" description="Polar residues" evidence="1">
    <location>
        <begin position="421"/>
        <end position="462"/>
    </location>
</feature>